<evidence type="ECO:0000313" key="3">
    <source>
        <dbReference type="Proteomes" id="UP000645462"/>
    </source>
</evidence>
<dbReference type="InterPro" id="IPR038180">
    <property type="entry name" value="FlgT_N_sf"/>
</dbReference>
<feature type="signal peptide" evidence="1">
    <location>
        <begin position="1"/>
        <end position="25"/>
    </location>
</feature>
<proteinExistence type="predicted"/>
<reference evidence="3" key="1">
    <citation type="journal article" date="2019" name="Int. J. Syst. Evol. Microbiol.">
        <title>The Global Catalogue of Microorganisms (GCM) 10K type strain sequencing project: providing services to taxonomists for standard genome sequencing and annotation.</title>
        <authorList>
            <consortium name="The Broad Institute Genomics Platform"/>
            <consortium name="The Broad Institute Genome Sequencing Center for Infectious Disease"/>
            <person name="Wu L."/>
            <person name="Ma J."/>
        </authorList>
    </citation>
    <scope>NUCLEOTIDE SEQUENCE [LARGE SCALE GENOMIC DNA]</scope>
    <source>
        <strain evidence="3">CGMCC 1.12478</strain>
    </source>
</reference>
<comment type="caution">
    <text evidence="2">The sequence shown here is derived from an EMBL/GenBank/DDBJ whole genome shotgun (WGS) entry which is preliminary data.</text>
</comment>
<feature type="chain" id="PRO_5045512564" description="Flagellar assembly protein T N-terminal domain-containing protein" evidence="1">
    <location>
        <begin position="26"/>
        <end position="361"/>
    </location>
</feature>
<keyword evidence="1" id="KW-0732">Signal</keyword>
<dbReference type="Proteomes" id="UP000645462">
    <property type="component" value="Unassembled WGS sequence"/>
</dbReference>
<protein>
    <recommendedName>
        <fullName evidence="4">Flagellar assembly protein T N-terminal domain-containing protein</fullName>
    </recommendedName>
</protein>
<dbReference type="Gene3D" id="3.30.1660.40">
    <property type="entry name" value="FlgT, N-terminal domain"/>
    <property type="match status" value="1"/>
</dbReference>
<evidence type="ECO:0000256" key="1">
    <source>
        <dbReference type="SAM" id="SignalP"/>
    </source>
</evidence>
<keyword evidence="3" id="KW-1185">Reference proteome</keyword>
<gene>
    <name evidence="2" type="ORF">GCM10011363_42130</name>
</gene>
<name>A0ABQ1LBN8_9RHOB</name>
<sequence>MIRSLIQTLCGLALILLVAITPVQAKDTALRIEAVGNAFVTNAADRDTARIRALSEALVSAAFSGGATLRGHTVLDKGRITADLSILRPVGRVLSYTLKSASLDNGLWTVRINAVVGAAETSLCSGQRRLTISATPARITVAPDAPSWSGAVAQALALDLVETLRRHPAVDLDSIAPNRSTPVSDSLDYTTLTRGQSQPAAGDHRMGQEITVTRSNTTLDLTLFVTLQAQDGTLLRRELRQSTRIPKGGLTGMLTTPSRSKVEAALRTDMTRSVTALLEELTCQPVQARLALAGGTLQAPLGTRHGLTRGALAFVEDRNDGFGILEIVSLTRNEVQLRPLDPTRPAASFDGLRVSFVEVGL</sequence>
<organism evidence="2 3">
    <name type="scientific">Marivita lacus</name>
    <dbReference type="NCBI Taxonomy" id="1323742"/>
    <lineage>
        <taxon>Bacteria</taxon>
        <taxon>Pseudomonadati</taxon>
        <taxon>Pseudomonadota</taxon>
        <taxon>Alphaproteobacteria</taxon>
        <taxon>Rhodobacterales</taxon>
        <taxon>Roseobacteraceae</taxon>
        <taxon>Marivita</taxon>
    </lineage>
</organism>
<dbReference type="EMBL" id="BMFC01000019">
    <property type="protein sequence ID" value="GGC21060.1"/>
    <property type="molecule type" value="Genomic_DNA"/>
</dbReference>
<accession>A0ABQ1LBN8</accession>
<dbReference type="RefSeq" id="WP_188484076.1">
    <property type="nucleotide sequence ID" value="NZ_BMFC01000019.1"/>
</dbReference>
<evidence type="ECO:0008006" key="4">
    <source>
        <dbReference type="Google" id="ProtNLM"/>
    </source>
</evidence>
<evidence type="ECO:0000313" key="2">
    <source>
        <dbReference type="EMBL" id="GGC21060.1"/>
    </source>
</evidence>